<accession>A0A914W6D2</accession>
<dbReference type="PANTHER" id="PTHR11188:SF3">
    <property type="entry name" value="ARRESTIN C-TERMINAL-LIKE DOMAIN-CONTAINING PROTEIN"/>
    <property type="match status" value="1"/>
</dbReference>
<dbReference type="Pfam" id="PF02752">
    <property type="entry name" value="Arrestin_C"/>
    <property type="match status" value="1"/>
</dbReference>
<protein>
    <submittedName>
        <fullName evidence="4">Arrestin C-terminal-like domain-containing protein</fullName>
    </submittedName>
</protein>
<comment type="similarity">
    <text evidence="1">Belongs to the arrestin family.</text>
</comment>
<dbReference type="InterPro" id="IPR014756">
    <property type="entry name" value="Ig_E-set"/>
</dbReference>
<reference evidence="4" key="1">
    <citation type="submission" date="2022-11" db="UniProtKB">
        <authorList>
            <consortium name="WormBaseParasite"/>
        </authorList>
    </citation>
    <scope>IDENTIFICATION</scope>
</reference>
<dbReference type="SMART" id="SM01017">
    <property type="entry name" value="Arrestin_C"/>
    <property type="match status" value="1"/>
</dbReference>
<sequence>KVYFDRDLTLLERPPGRQPGDFPWLADHLYSLPFECPLPKGCPTSYEGPHAFIRYFARATVEEGSKSKTAYFVKKPFTIVAPVDAPANPEALRPVAASEATTFGGCCCRGRLTAEISLPKSLYYPGETVYGSLKIDNRHPRHVIEQIEVRLIDKVTRVQSGTVSASRTVLSRQLDKSDVKSRSQLRRDDIVFLQVPAVPPTTATPDQDMKVNGFDNTSSPGSATLKYRKQPLIRIDYSIQVLCGPRLLLELPIIIGQLEPSNDTVYRQSVVGAKDVTETDDANKMPFAGPFTFAPVYPVGEKEQLNGK</sequence>
<dbReference type="Proteomes" id="UP000887566">
    <property type="component" value="Unplaced"/>
</dbReference>
<feature type="domain" description="Arrestin C-terminal-like" evidence="2">
    <location>
        <begin position="108"/>
        <end position="260"/>
    </location>
</feature>
<dbReference type="AlphaFoldDB" id="A0A914W6D2"/>
<evidence type="ECO:0000313" key="3">
    <source>
        <dbReference type="Proteomes" id="UP000887566"/>
    </source>
</evidence>
<evidence type="ECO:0000256" key="1">
    <source>
        <dbReference type="ARBA" id="ARBA00005298"/>
    </source>
</evidence>
<dbReference type="PANTHER" id="PTHR11188">
    <property type="entry name" value="ARRESTIN DOMAIN CONTAINING PROTEIN"/>
    <property type="match status" value="1"/>
</dbReference>
<dbReference type="SUPFAM" id="SSF81296">
    <property type="entry name" value="E set domains"/>
    <property type="match status" value="2"/>
</dbReference>
<evidence type="ECO:0000259" key="2">
    <source>
        <dbReference type="SMART" id="SM01017"/>
    </source>
</evidence>
<evidence type="ECO:0000313" key="4">
    <source>
        <dbReference type="WBParaSite" id="PSAMB.scaffold3299size18861.g21019.t1"/>
    </source>
</evidence>
<organism evidence="3 4">
    <name type="scientific">Plectus sambesii</name>
    <dbReference type="NCBI Taxonomy" id="2011161"/>
    <lineage>
        <taxon>Eukaryota</taxon>
        <taxon>Metazoa</taxon>
        <taxon>Ecdysozoa</taxon>
        <taxon>Nematoda</taxon>
        <taxon>Chromadorea</taxon>
        <taxon>Plectida</taxon>
        <taxon>Plectina</taxon>
        <taxon>Plectoidea</taxon>
        <taxon>Plectidae</taxon>
        <taxon>Plectus</taxon>
    </lineage>
</organism>
<name>A0A914W6D2_9BILA</name>
<dbReference type="GO" id="GO:0005737">
    <property type="term" value="C:cytoplasm"/>
    <property type="evidence" value="ECO:0007669"/>
    <property type="project" value="TreeGrafter"/>
</dbReference>
<dbReference type="InterPro" id="IPR050357">
    <property type="entry name" value="Arrestin_domain-protein"/>
</dbReference>
<proteinExistence type="inferred from homology"/>
<dbReference type="Pfam" id="PF00339">
    <property type="entry name" value="Arrestin_N"/>
    <property type="match status" value="1"/>
</dbReference>
<dbReference type="GO" id="GO:0015031">
    <property type="term" value="P:protein transport"/>
    <property type="evidence" value="ECO:0007669"/>
    <property type="project" value="TreeGrafter"/>
</dbReference>
<dbReference type="WBParaSite" id="PSAMB.scaffold3299size18861.g21019.t1">
    <property type="protein sequence ID" value="PSAMB.scaffold3299size18861.g21019.t1"/>
    <property type="gene ID" value="PSAMB.scaffold3299size18861.g21019"/>
</dbReference>
<dbReference type="InterPro" id="IPR011021">
    <property type="entry name" value="Arrestin-like_N"/>
</dbReference>
<dbReference type="InterPro" id="IPR014752">
    <property type="entry name" value="Arrestin-like_C"/>
</dbReference>
<dbReference type="Gene3D" id="2.60.40.640">
    <property type="match status" value="2"/>
</dbReference>
<keyword evidence="3" id="KW-1185">Reference proteome</keyword>
<dbReference type="InterPro" id="IPR011022">
    <property type="entry name" value="Arrestin_C-like"/>
</dbReference>